<dbReference type="Gene3D" id="3.30.428.10">
    <property type="entry name" value="HIT-like"/>
    <property type="match status" value="1"/>
</dbReference>
<reference evidence="2 3" key="1">
    <citation type="journal article" date="2014" name="MBio">
        <title>The Ordospora colligata genome; evolution of extreme reduction in microsporidia and host-to-parasite horizontal gene transfer.</title>
        <authorList>
            <person name="Pombert J.-F."/>
            <person name="Haag K.L."/>
            <person name="Beidas S."/>
            <person name="Ebert D."/>
            <person name="Keeling P.J."/>
        </authorList>
    </citation>
    <scope>NUCLEOTIDE SEQUENCE [LARGE SCALE GENOMIC DNA]</scope>
    <source>
        <strain evidence="2 3">OC4</strain>
    </source>
</reference>
<dbReference type="Pfam" id="PF11969">
    <property type="entry name" value="DcpS_C"/>
    <property type="match status" value="1"/>
</dbReference>
<dbReference type="Proteomes" id="UP000031056">
    <property type="component" value="Unassembled WGS sequence"/>
</dbReference>
<dbReference type="RefSeq" id="XP_014563806.1">
    <property type="nucleotide sequence ID" value="XM_014708320.1"/>
</dbReference>
<dbReference type="GO" id="GO:0005634">
    <property type="term" value="C:nucleus"/>
    <property type="evidence" value="ECO:0007669"/>
    <property type="project" value="TreeGrafter"/>
</dbReference>
<keyword evidence="3" id="KW-1185">Reference proteome</keyword>
<dbReference type="Gene3D" id="3.30.200.40">
    <property type="entry name" value="Scavenger mRNA decapping enzyme, N-terminal domain"/>
    <property type="match status" value="1"/>
</dbReference>
<organism evidence="2 3">
    <name type="scientific">Ordospora colligata OC4</name>
    <dbReference type="NCBI Taxonomy" id="1354746"/>
    <lineage>
        <taxon>Eukaryota</taxon>
        <taxon>Fungi</taxon>
        <taxon>Fungi incertae sedis</taxon>
        <taxon>Microsporidia</taxon>
        <taxon>Ordosporidae</taxon>
        <taxon>Ordospora</taxon>
    </lineage>
</organism>
<dbReference type="FunCoup" id="A0A0B2UKP2">
    <property type="interactions" value="208"/>
</dbReference>
<dbReference type="GO" id="GO:0000290">
    <property type="term" value="P:deadenylation-dependent decapping of nuclear-transcribed mRNA"/>
    <property type="evidence" value="ECO:0007669"/>
    <property type="project" value="InterPro"/>
</dbReference>
<evidence type="ECO:0000256" key="1">
    <source>
        <dbReference type="ARBA" id="ARBA00010208"/>
    </source>
</evidence>
<dbReference type="InParanoid" id="A0A0B2UKP2"/>
<dbReference type="STRING" id="1354746.A0A0B2UKP2"/>
<dbReference type="GO" id="GO:0000340">
    <property type="term" value="F:RNA 7-methylguanosine cap binding"/>
    <property type="evidence" value="ECO:0007669"/>
    <property type="project" value="TreeGrafter"/>
</dbReference>
<dbReference type="InterPro" id="IPR008594">
    <property type="entry name" value="DcpS/DCS2"/>
</dbReference>
<dbReference type="HOGENOM" id="CLU_041045_1_0_1"/>
<proteinExistence type="inferred from homology"/>
<dbReference type="InterPro" id="IPR011145">
    <property type="entry name" value="Scavenger_mRNA_decap_enz_N"/>
</dbReference>
<dbReference type="AlphaFoldDB" id="A0A0B2UKP2"/>
<dbReference type="GeneID" id="26261826"/>
<comment type="caution">
    <text evidence="2">The sequence shown here is derived from an EMBL/GenBank/DDBJ whole genome shotgun (WGS) entry which is preliminary data.</text>
</comment>
<dbReference type="VEuPathDB" id="MicrosporidiaDB:M896_051730"/>
<dbReference type="PANTHER" id="PTHR12978">
    <property type="entry name" value="HISTIDINE TRIAD HIT PROTEIN MEMBER"/>
    <property type="match status" value="1"/>
</dbReference>
<protein>
    <recommendedName>
        <fullName evidence="4">Scavenger mRNA decapping enzyme</fullName>
    </recommendedName>
</protein>
<evidence type="ECO:0000313" key="3">
    <source>
        <dbReference type="Proteomes" id="UP000031056"/>
    </source>
</evidence>
<dbReference type="SUPFAM" id="SSF54197">
    <property type="entry name" value="HIT-like"/>
    <property type="match status" value="1"/>
</dbReference>
<dbReference type="OrthoDB" id="10264956at2759"/>
<dbReference type="SUPFAM" id="SSF102860">
    <property type="entry name" value="mRNA decapping enzyme DcpS N-terminal domain"/>
    <property type="match status" value="1"/>
</dbReference>
<dbReference type="GO" id="GO:0000932">
    <property type="term" value="C:P-body"/>
    <property type="evidence" value="ECO:0007669"/>
    <property type="project" value="TreeGrafter"/>
</dbReference>
<name>A0A0B2UKP2_9MICR</name>
<dbReference type="Pfam" id="PF05652">
    <property type="entry name" value="DcpS"/>
    <property type="match status" value="1"/>
</dbReference>
<evidence type="ECO:0008006" key="4">
    <source>
        <dbReference type="Google" id="ProtNLM"/>
    </source>
</evidence>
<dbReference type="InterPro" id="IPR036265">
    <property type="entry name" value="HIT-like_sf"/>
</dbReference>
<evidence type="ECO:0000313" key="2">
    <source>
        <dbReference type="EMBL" id="KHN69764.1"/>
    </source>
</evidence>
<dbReference type="GO" id="GO:0016787">
    <property type="term" value="F:hydrolase activity"/>
    <property type="evidence" value="ECO:0007669"/>
    <property type="project" value="InterPro"/>
</dbReference>
<accession>A0A0B2UKP2</accession>
<dbReference type="EMBL" id="JOKQ01000005">
    <property type="protein sequence ID" value="KHN69764.1"/>
    <property type="molecule type" value="Genomic_DNA"/>
</dbReference>
<dbReference type="PANTHER" id="PTHR12978:SF0">
    <property type="entry name" value="M7GPPPX DIPHOSPHATASE"/>
    <property type="match status" value="1"/>
</dbReference>
<comment type="similarity">
    <text evidence="1">Belongs to the HIT family.</text>
</comment>
<sequence>MDKVIHEFVLEESITKLGESIYIGRIDELKAIIILQSQNVSAHLLHQILHLPKQITQSNDIYYSYKVCMPMEIHFRVIYPATEEHLNKYRSVNKHIVETYNEYLHYVENNSHISSNWMANLVNKSGENMNERVLYEDSEIMIVPDYKWNLESKATLHILAIFKDQNLRTIRDLNSPDILIRAHKNILNTLATYFGLGEPDVFLFFHYRPTYFRLHLHIININIIHKGIASSAISIPFHDVLHNLQNYPEYYKRDMHVIKRDI</sequence>
<gene>
    <name evidence="2" type="ORF">M896_051730</name>
</gene>